<organism evidence="1 2">
    <name type="scientific">Crocosphaera subtropica (strain ATCC 51142 / BH68)</name>
    <name type="common">Cyanothece sp. (strain ATCC 51142)</name>
    <dbReference type="NCBI Taxonomy" id="43989"/>
    <lineage>
        <taxon>Bacteria</taxon>
        <taxon>Bacillati</taxon>
        <taxon>Cyanobacteriota</taxon>
        <taxon>Cyanophyceae</taxon>
        <taxon>Oscillatoriophycideae</taxon>
        <taxon>Chroococcales</taxon>
        <taxon>Aphanothecaceae</taxon>
        <taxon>Crocosphaera</taxon>
        <taxon>Crocosphaera subtropica</taxon>
    </lineage>
</organism>
<dbReference type="OrthoDB" id="509215at2"/>
<dbReference type="Proteomes" id="UP000001203">
    <property type="component" value="Chromosome circular"/>
</dbReference>
<dbReference type="Pfam" id="PF01987">
    <property type="entry name" value="AIM24"/>
    <property type="match status" value="1"/>
</dbReference>
<dbReference type="PANTHER" id="PTHR43657:SF1">
    <property type="entry name" value="ALTERED INHERITANCE OF MITOCHONDRIA PROTEIN 24, MITOCHONDRIAL"/>
    <property type="match status" value="1"/>
</dbReference>
<proteinExistence type="predicted"/>
<evidence type="ECO:0008006" key="3">
    <source>
        <dbReference type="Google" id="ProtNLM"/>
    </source>
</evidence>
<dbReference type="NCBIfam" id="TIGR00266">
    <property type="entry name" value="TIGR00266 family protein"/>
    <property type="match status" value="1"/>
</dbReference>
<keyword evidence="2" id="KW-1185">Reference proteome</keyword>
<dbReference type="InterPro" id="IPR016031">
    <property type="entry name" value="Trp_RNA-bd_attenuator-like_dom"/>
</dbReference>
<sequence length="232" mass="25479">MSNITYQIEHSPAYASLILDLRPQQTVLVEASAMAAMDTSVKMQSKIRGGLMKGVGRMLGGESLFINQFTAKNDSGRVYVSPGVPGDIQHYSIENHCGLLVQSSGFVACSDTVQIDTQFQGFKGFFSGESLFLLRVTGRGDFWFSSYGAILEVPVTKDYVVDTGYVVAFEDTLNYNVEMIGGLSFRNLKTGILGGEGLVCRFSGKGRLWIQSRAIYPLLNFLHPFRPTKSSN</sequence>
<dbReference type="InterPro" id="IPR036983">
    <property type="entry name" value="AIM24_sf"/>
</dbReference>
<dbReference type="EMBL" id="CP000806">
    <property type="protein sequence ID" value="ACB50082.1"/>
    <property type="molecule type" value="Genomic_DNA"/>
</dbReference>
<evidence type="ECO:0000313" key="1">
    <source>
        <dbReference type="EMBL" id="ACB50082.1"/>
    </source>
</evidence>
<dbReference type="KEGG" id="cyt:cce_0731"/>
<dbReference type="eggNOG" id="COG2013">
    <property type="taxonomic scope" value="Bacteria"/>
</dbReference>
<dbReference type="AlphaFoldDB" id="B1WR24"/>
<evidence type="ECO:0000313" key="2">
    <source>
        <dbReference type="Proteomes" id="UP000001203"/>
    </source>
</evidence>
<accession>B1WR24</accession>
<name>B1WR24_CROS5</name>
<gene>
    <name evidence="1" type="ordered locus">cce_0731</name>
</gene>
<dbReference type="HOGENOM" id="CLU_040551_4_0_3"/>
<dbReference type="RefSeq" id="WP_009545971.1">
    <property type="nucleotide sequence ID" value="NC_010546.1"/>
</dbReference>
<dbReference type="Gene3D" id="3.60.160.10">
    <property type="entry name" value="Mitochondrial biogenesis AIM24"/>
    <property type="match status" value="1"/>
</dbReference>
<reference evidence="1 2" key="1">
    <citation type="journal article" date="2008" name="Proc. Natl. Acad. Sci. U.S.A.">
        <title>The genome of Cyanothece 51142, a unicellular diazotrophic cyanobacterium important in the marine nitrogen cycle.</title>
        <authorList>
            <person name="Welsh E.A."/>
            <person name="Liberton M."/>
            <person name="Stoeckel J."/>
            <person name="Loh T."/>
            <person name="Elvitigala T."/>
            <person name="Wang C."/>
            <person name="Wollam A."/>
            <person name="Fulton R.S."/>
            <person name="Clifton S.W."/>
            <person name="Jacobs J.M."/>
            <person name="Aurora R."/>
            <person name="Ghosh B.K."/>
            <person name="Sherman L.A."/>
            <person name="Smith R.D."/>
            <person name="Wilson R.K."/>
            <person name="Pakrasi H.B."/>
        </authorList>
    </citation>
    <scope>NUCLEOTIDE SEQUENCE [LARGE SCALE GENOMIC DNA]</scope>
    <source>
        <strain evidence="2">ATCC 51142 / BH68</strain>
    </source>
</reference>
<dbReference type="PANTHER" id="PTHR43657">
    <property type="entry name" value="TRYPTOPHAN RNA-BINDING ATTENUATOR PROTEIN-LIKE PROTEIN"/>
    <property type="match status" value="1"/>
</dbReference>
<dbReference type="InterPro" id="IPR002838">
    <property type="entry name" value="AIM24"/>
</dbReference>
<dbReference type="SUPFAM" id="SSF51219">
    <property type="entry name" value="TRAP-like"/>
    <property type="match status" value="1"/>
</dbReference>
<protein>
    <recommendedName>
        <fullName evidence="3">TIGR00266 family protein</fullName>
    </recommendedName>
</protein>
<dbReference type="STRING" id="43989.cce_0731"/>